<proteinExistence type="predicted"/>
<comment type="caution">
    <text evidence="1">The sequence shown here is derived from an EMBL/GenBank/DDBJ whole genome shotgun (WGS) entry which is preliminary data.</text>
</comment>
<evidence type="ECO:0000313" key="2">
    <source>
        <dbReference type="Proteomes" id="UP000735302"/>
    </source>
</evidence>
<gene>
    <name evidence="1" type="ORF">PoB_006681200</name>
</gene>
<dbReference type="AlphaFoldDB" id="A0AAV4D7S9"/>
<sequence>MRYDLQPWRARLSYPPPLFSTVPLQPHSPILKPREVPARQLSVITAQLQIMRPKMPVRVRRRVAVQEIGLDWPTLSDLQ</sequence>
<dbReference type="EMBL" id="BLXT01007613">
    <property type="protein sequence ID" value="GFO40307.1"/>
    <property type="molecule type" value="Genomic_DNA"/>
</dbReference>
<organism evidence="1 2">
    <name type="scientific">Plakobranchus ocellatus</name>
    <dbReference type="NCBI Taxonomy" id="259542"/>
    <lineage>
        <taxon>Eukaryota</taxon>
        <taxon>Metazoa</taxon>
        <taxon>Spiralia</taxon>
        <taxon>Lophotrochozoa</taxon>
        <taxon>Mollusca</taxon>
        <taxon>Gastropoda</taxon>
        <taxon>Heterobranchia</taxon>
        <taxon>Euthyneura</taxon>
        <taxon>Panpulmonata</taxon>
        <taxon>Sacoglossa</taxon>
        <taxon>Placobranchoidea</taxon>
        <taxon>Plakobranchidae</taxon>
        <taxon>Plakobranchus</taxon>
    </lineage>
</organism>
<accession>A0AAV4D7S9</accession>
<name>A0AAV4D7S9_9GAST</name>
<evidence type="ECO:0000313" key="1">
    <source>
        <dbReference type="EMBL" id="GFO40307.1"/>
    </source>
</evidence>
<dbReference type="Proteomes" id="UP000735302">
    <property type="component" value="Unassembled WGS sequence"/>
</dbReference>
<reference evidence="1 2" key="1">
    <citation type="journal article" date="2021" name="Elife">
        <title>Chloroplast acquisition without the gene transfer in kleptoplastic sea slugs, Plakobranchus ocellatus.</title>
        <authorList>
            <person name="Maeda T."/>
            <person name="Takahashi S."/>
            <person name="Yoshida T."/>
            <person name="Shimamura S."/>
            <person name="Takaki Y."/>
            <person name="Nagai Y."/>
            <person name="Toyoda A."/>
            <person name="Suzuki Y."/>
            <person name="Arimoto A."/>
            <person name="Ishii H."/>
            <person name="Satoh N."/>
            <person name="Nishiyama T."/>
            <person name="Hasebe M."/>
            <person name="Maruyama T."/>
            <person name="Minagawa J."/>
            <person name="Obokata J."/>
            <person name="Shigenobu S."/>
        </authorList>
    </citation>
    <scope>NUCLEOTIDE SEQUENCE [LARGE SCALE GENOMIC DNA]</scope>
</reference>
<keyword evidence="2" id="KW-1185">Reference proteome</keyword>
<protein>
    <submittedName>
        <fullName evidence="1">Uncharacterized protein</fullName>
    </submittedName>
</protein>